<gene>
    <name evidence="3" type="ORF">K7J14_08715</name>
</gene>
<dbReference type="InterPro" id="IPR011990">
    <property type="entry name" value="TPR-like_helical_dom_sf"/>
</dbReference>
<comment type="caution">
    <text evidence="3">The sequence shown here is derived from an EMBL/GenBank/DDBJ whole genome shotgun (WGS) entry which is preliminary data.</text>
</comment>
<dbReference type="SUPFAM" id="SSF48452">
    <property type="entry name" value="TPR-like"/>
    <property type="match status" value="1"/>
</dbReference>
<evidence type="ECO:0000256" key="2">
    <source>
        <dbReference type="SAM" id="SignalP"/>
    </source>
</evidence>
<dbReference type="Proteomes" id="UP001198163">
    <property type="component" value="Unassembled WGS sequence"/>
</dbReference>
<dbReference type="Gene3D" id="1.25.40.10">
    <property type="entry name" value="Tetratricopeptide repeat domain"/>
    <property type="match status" value="1"/>
</dbReference>
<evidence type="ECO:0000256" key="1">
    <source>
        <dbReference type="SAM" id="MobiDB-lite"/>
    </source>
</evidence>
<keyword evidence="2" id="KW-0732">Signal</keyword>
<dbReference type="Pfam" id="PF14559">
    <property type="entry name" value="TPR_19"/>
    <property type="match status" value="1"/>
</dbReference>
<dbReference type="AlphaFoldDB" id="A0AAE3EJR4"/>
<reference evidence="3" key="1">
    <citation type="submission" date="2021-08" db="EMBL/GenBank/DDBJ databases">
        <title>Comparative analyses of Brucepasteria parasyntrophica and Teretinema zuelzerae.</title>
        <authorList>
            <person name="Song Y."/>
            <person name="Brune A."/>
        </authorList>
    </citation>
    <scope>NUCLEOTIDE SEQUENCE</scope>
    <source>
        <strain evidence="3">DSM 1903</strain>
    </source>
</reference>
<organism evidence="3 4">
    <name type="scientific">Teretinema zuelzerae</name>
    <dbReference type="NCBI Taxonomy" id="156"/>
    <lineage>
        <taxon>Bacteria</taxon>
        <taxon>Pseudomonadati</taxon>
        <taxon>Spirochaetota</taxon>
        <taxon>Spirochaetia</taxon>
        <taxon>Spirochaetales</taxon>
        <taxon>Treponemataceae</taxon>
        <taxon>Teretinema</taxon>
    </lineage>
</organism>
<feature type="compositionally biased region" description="Low complexity" evidence="1">
    <location>
        <begin position="180"/>
        <end position="195"/>
    </location>
</feature>
<keyword evidence="4" id="KW-1185">Reference proteome</keyword>
<accession>A0AAE3EJR4</accession>
<feature type="signal peptide" evidence="2">
    <location>
        <begin position="1"/>
        <end position="21"/>
    </location>
</feature>
<proteinExistence type="predicted"/>
<name>A0AAE3EJR4_9SPIR</name>
<sequence length="227" mass="23955">MRSGLLKAALVLFSVCFFSCASGGGAKGSFGAEYMELGDGYAGLSKYDKAALFYQKAAAAPEYRNAAEYSLARVKALSGDWGSAIPLLEGLLSRDSENLLVSSALAYAYAASGKTESALSTYEALWQRFSDDPVSGLNYVDVLRIAGEKEKALAVLEEIKNRFPDTDQQKRIEEIAAKLAAPEETPESSSTEGAAPDLEGERTPASGASEQKPSEADEAPEGSPAST</sequence>
<feature type="chain" id="PRO_5042176784" evidence="2">
    <location>
        <begin position="22"/>
        <end position="227"/>
    </location>
</feature>
<evidence type="ECO:0000313" key="3">
    <source>
        <dbReference type="EMBL" id="MCD1654784.1"/>
    </source>
</evidence>
<dbReference type="EMBL" id="JAINWA010000003">
    <property type="protein sequence ID" value="MCD1654784.1"/>
    <property type="molecule type" value="Genomic_DNA"/>
</dbReference>
<evidence type="ECO:0000313" key="4">
    <source>
        <dbReference type="Proteomes" id="UP001198163"/>
    </source>
</evidence>
<protein>
    <submittedName>
        <fullName evidence="3">Tetratricopeptide repeat protein</fullName>
    </submittedName>
</protein>
<dbReference type="RefSeq" id="WP_230755327.1">
    <property type="nucleotide sequence ID" value="NZ_JAINWA010000003.1"/>
</dbReference>
<feature type="region of interest" description="Disordered" evidence="1">
    <location>
        <begin position="174"/>
        <end position="227"/>
    </location>
</feature>